<dbReference type="EMBL" id="AGBZ02000001">
    <property type="protein sequence ID" value="KAI92851.1"/>
    <property type="molecule type" value="Genomic_DNA"/>
</dbReference>
<dbReference type="GO" id="GO:0005975">
    <property type="term" value="P:carbohydrate metabolic process"/>
    <property type="evidence" value="ECO:0007669"/>
    <property type="project" value="InterPro"/>
</dbReference>
<dbReference type="InterPro" id="IPR002509">
    <property type="entry name" value="NODB_dom"/>
</dbReference>
<dbReference type="RefSeq" id="WP_004027988.1">
    <property type="nucleotide sequence ID" value="NZ_AGBZ02000001.1"/>
</dbReference>
<dbReference type="Gene3D" id="3.20.20.370">
    <property type="entry name" value="Glycoside hydrolase/deacetylase"/>
    <property type="match status" value="1"/>
</dbReference>
<dbReference type="AlphaFoldDB" id="A0AAI9T448"/>
<accession>A0AAI9T448</accession>
<protein>
    <submittedName>
        <fullName evidence="3">Chitin deacetylase</fullName>
    </submittedName>
</protein>
<keyword evidence="1" id="KW-0812">Transmembrane</keyword>
<dbReference type="GO" id="GO:0016810">
    <property type="term" value="F:hydrolase activity, acting on carbon-nitrogen (but not peptide) bonds"/>
    <property type="evidence" value="ECO:0007669"/>
    <property type="project" value="InterPro"/>
</dbReference>
<feature type="transmembrane region" description="Helical" evidence="1">
    <location>
        <begin position="7"/>
        <end position="28"/>
    </location>
</feature>
<proteinExistence type="predicted"/>
<evidence type="ECO:0000313" key="4">
    <source>
        <dbReference type="Proteomes" id="UP000004057"/>
    </source>
</evidence>
<reference evidence="3 4" key="1">
    <citation type="journal article" date="2012" name="J. Proteome Res.">
        <title>Application of Spiroplasma melliferum proteogenomic profiling for the discovery of virulence factors and pathogenicity mechanisms in host-associated spiroplasmas.</title>
        <authorList>
            <person name="Alexeev D."/>
            <person name="Kostrjukova E."/>
            <person name="Aliper A."/>
            <person name="Popenko A."/>
            <person name="Bazaleev N."/>
            <person name="Tyakht A."/>
            <person name="Selezneva O."/>
            <person name="Akopian T."/>
            <person name="Prichodko E."/>
            <person name="Kondratov I."/>
            <person name="Chukin M."/>
            <person name="Demina I."/>
            <person name="Galyamina M."/>
            <person name="Kamashev D."/>
            <person name="Vanyushkina A."/>
            <person name="Ladygina V."/>
            <person name="Levitskii S."/>
            <person name="Lazarev V."/>
            <person name="Govorun V."/>
        </authorList>
    </citation>
    <scope>NUCLEOTIDE SEQUENCE [LARGE SCALE GENOMIC DNA]</scope>
    <source>
        <strain evidence="3 4">KC3</strain>
    </source>
</reference>
<gene>
    <name evidence="3" type="ORF">SPM_002280</name>
</gene>
<dbReference type="SUPFAM" id="SSF88713">
    <property type="entry name" value="Glycoside hydrolase/deacetylase"/>
    <property type="match status" value="1"/>
</dbReference>
<feature type="domain" description="NodB homology" evidence="2">
    <location>
        <begin position="43"/>
        <end position="232"/>
    </location>
</feature>
<sequence>MLRKKIIIGNMITWCLLLLATIILNIFMTTSNYEVNRINTKQKIVMLTFDDGPTVADEKILDILKQENIKATFFQTGKNIARYDSEPTIKHVLDRIINEGHAIGNHSYFHQKYMTKQKTLINELQATNNLIKKVYKANNISISDINIPIRMPYLQYYRGLDYVQKKLNIPYWIRGYLGTDYDEEKAGKDLILKQYKSHLKPGIIFVAHTRAYAQSWLKDLIVWLKQQGYQFASFNQNNASYYGNYGNLVN</sequence>
<evidence type="ECO:0000256" key="1">
    <source>
        <dbReference type="SAM" id="Phobius"/>
    </source>
</evidence>
<name>A0AAI9T448_SPIME</name>
<dbReference type="Proteomes" id="UP000004057">
    <property type="component" value="Unassembled WGS sequence"/>
</dbReference>
<dbReference type="Pfam" id="PF01522">
    <property type="entry name" value="Polysacc_deac_1"/>
    <property type="match status" value="1"/>
</dbReference>
<evidence type="ECO:0000313" key="3">
    <source>
        <dbReference type="EMBL" id="KAI92851.1"/>
    </source>
</evidence>
<dbReference type="PROSITE" id="PS51677">
    <property type="entry name" value="NODB"/>
    <property type="match status" value="1"/>
</dbReference>
<dbReference type="InterPro" id="IPR050248">
    <property type="entry name" value="Polysacc_deacetylase_ArnD"/>
</dbReference>
<evidence type="ECO:0000259" key="2">
    <source>
        <dbReference type="PROSITE" id="PS51677"/>
    </source>
</evidence>
<keyword evidence="1" id="KW-0472">Membrane</keyword>
<comment type="caution">
    <text evidence="3">The sequence shown here is derived from an EMBL/GenBank/DDBJ whole genome shotgun (WGS) entry which is preliminary data.</text>
</comment>
<organism evidence="3 4">
    <name type="scientific">Spiroplasma melliferum KC3</name>
    <dbReference type="NCBI Taxonomy" id="570509"/>
    <lineage>
        <taxon>Bacteria</taxon>
        <taxon>Bacillati</taxon>
        <taxon>Mycoplasmatota</taxon>
        <taxon>Mollicutes</taxon>
        <taxon>Entomoplasmatales</taxon>
        <taxon>Spiroplasmataceae</taxon>
        <taxon>Spiroplasma</taxon>
    </lineage>
</organism>
<dbReference type="PANTHER" id="PTHR10587">
    <property type="entry name" value="GLYCOSYL TRANSFERASE-RELATED"/>
    <property type="match status" value="1"/>
</dbReference>
<dbReference type="InterPro" id="IPR011330">
    <property type="entry name" value="Glyco_hydro/deAcase_b/a-brl"/>
</dbReference>
<keyword evidence="1" id="KW-1133">Transmembrane helix</keyword>